<dbReference type="EMBL" id="BAABJQ010000003">
    <property type="protein sequence ID" value="GAA5180261.1"/>
    <property type="molecule type" value="Genomic_DNA"/>
</dbReference>
<dbReference type="InterPro" id="IPR026891">
    <property type="entry name" value="Fn3-like"/>
</dbReference>
<dbReference type="Gene3D" id="3.20.20.300">
    <property type="entry name" value="Glycoside hydrolase, family 3, N-terminal domain"/>
    <property type="match status" value="1"/>
</dbReference>
<evidence type="ECO:0000313" key="9">
    <source>
        <dbReference type="Proteomes" id="UP001501570"/>
    </source>
</evidence>
<dbReference type="SMART" id="SM01217">
    <property type="entry name" value="Fn3_like"/>
    <property type="match status" value="1"/>
</dbReference>
<dbReference type="SUPFAM" id="SSF51445">
    <property type="entry name" value="(Trans)glycosidases"/>
    <property type="match status" value="1"/>
</dbReference>
<dbReference type="Gene3D" id="2.60.40.10">
    <property type="entry name" value="Immunoglobulins"/>
    <property type="match status" value="1"/>
</dbReference>
<comment type="similarity">
    <text evidence="2">Belongs to the glycosyl hydrolase 3 family.</text>
</comment>
<reference evidence="9" key="1">
    <citation type="journal article" date="2019" name="Int. J. Syst. Evol. Microbiol.">
        <title>The Global Catalogue of Microorganisms (GCM) 10K type strain sequencing project: providing services to taxonomists for standard genome sequencing and annotation.</title>
        <authorList>
            <consortium name="The Broad Institute Genomics Platform"/>
            <consortium name="The Broad Institute Genome Sequencing Center for Infectious Disease"/>
            <person name="Wu L."/>
            <person name="Ma J."/>
        </authorList>
    </citation>
    <scope>NUCLEOTIDE SEQUENCE [LARGE SCALE GENOMIC DNA]</scope>
    <source>
        <strain evidence="9">JCM 18304</strain>
    </source>
</reference>
<evidence type="ECO:0000313" key="8">
    <source>
        <dbReference type="EMBL" id="GAA5180261.1"/>
    </source>
</evidence>
<dbReference type="Gene3D" id="3.40.50.1700">
    <property type="entry name" value="Glycoside hydrolase family 3 C-terminal domain"/>
    <property type="match status" value="1"/>
</dbReference>
<dbReference type="RefSeq" id="WP_345626874.1">
    <property type="nucleotide sequence ID" value="NZ_BAABJQ010000003.1"/>
</dbReference>
<evidence type="ECO:0000256" key="3">
    <source>
        <dbReference type="ARBA" id="ARBA00012744"/>
    </source>
</evidence>
<dbReference type="PANTHER" id="PTHR30620">
    <property type="entry name" value="PERIPLASMIC BETA-GLUCOSIDASE-RELATED"/>
    <property type="match status" value="1"/>
</dbReference>
<feature type="domain" description="Fibronectin type III-like" evidence="7">
    <location>
        <begin position="660"/>
        <end position="730"/>
    </location>
</feature>
<keyword evidence="6" id="KW-0326">Glycosidase</keyword>
<name>A0ABP9RNJ6_9ACTN</name>
<evidence type="ECO:0000256" key="6">
    <source>
        <dbReference type="ARBA" id="ARBA00023295"/>
    </source>
</evidence>
<comment type="caution">
    <text evidence="8">The sequence shown here is derived from an EMBL/GenBank/DDBJ whole genome shotgun (WGS) entry which is preliminary data.</text>
</comment>
<evidence type="ECO:0000256" key="1">
    <source>
        <dbReference type="ARBA" id="ARBA00000448"/>
    </source>
</evidence>
<dbReference type="InterPro" id="IPR013783">
    <property type="entry name" value="Ig-like_fold"/>
</dbReference>
<dbReference type="EC" id="3.2.1.21" evidence="3"/>
<organism evidence="8 9">
    <name type="scientific">Rugosimonospora acidiphila</name>
    <dbReference type="NCBI Taxonomy" id="556531"/>
    <lineage>
        <taxon>Bacteria</taxon>
        <taxon>Bacillati</taxon>
        <taxon>Actinomycetota</taxon>
        <taxon>Actinomycetes</taxon>
        <taxon>Micromonosporales</taxon>
        <taxon>Micromonosporaceae</taxon>
        <taxon>Rugosimonospora</taxon>
    </lineage>
</organism>
<proteinExistence type="inferred from homology"/>
<dbReference type="Pfam" id="PF01915">
    <property type="entry name" value="Glyco_hydro_3_C"/>
    <property type="match status" value="1"/>
</dbReference>
<protein>
    <recommendedName>
        <fullName evidence="3">beta-glucosidase</fullName>
        <ecNumber evidence="3">3.2.1.21</ecNumber>
    </recommendedName>
</protein>
<dbReference type="PRINTS" id="PR00133">
    <property type="entry name" value="GLHYDRLASE3"/>
</dbReference>
<dbReference type="InterPro" id="IPR001764">
    <property type="entry name" value="Glyco_hydro_3_N"/>
</dbReference>
<dbReference type="SUPFAM" id="SSF52279">
    <property type="entry name" value="Beta-D-glucan exohydrolase, C-terminal domain"/>
    <property type="match status" value="1"/>
</dbReference>
<keyword evidence="9" id="KW-1185">Reference proteome</keyword>
<sequence length="742" mass="80374">MTVPAFRDPALTPEQRADDLLRRLTLEEKAGQLTQYFYVTDPGSADEQARVVEDAIRTGRAGSVLFIRDAGVANRLQRAAIEGSRQGIPLLLGFDVIHGLRTIFPVPIALAATWSPEVIERAQSVAAREARAVGIHWTFAPMVDIARDPRWGRMVEGAGEDPVLGAAVAAAQVRGFQGDLSAEHVIAGPKHFAGYGAARGGRDYDDAEISDSELWNVYLPPFQAAVDAGAGNVMSAYMDLNGVPASGNSWLLTDVLRDHLGFEGFVVSDADAVRSLRTQHFARDLTDAGARALGAGLDMEMCWADPAFGYLPKAVAEGHVAEAAIDTAVRRVLIAKLRMGLFENPFTDEAASGSVLAAAEHRTLARVTAEQSFVLLKNDQRTLPLDATRLASVAVIGQLAASKRDTLGPWVFDHDTEEVVTILEGLRQRLGDSVAVEYAPGVGIPERLVPSFFDNQDPSVERTAGDHDDDAELRRAVGVVTASDVAVVVVGQRQNQAGEFASASTLDLPGRQAEQLERIVATGTPVVLVVMTGRPVDLRWAEKNVSAILQVWYPGTRGGEAVAATIVGDVAPAGKLPFTWPRHVGHVPMIYSHNRTFKPEDQGRRYWDEESTPLYVFGHGLSYARFEYSNVRLDAERIRVGESTVVTVDVRNASTRDADEVVQLYIHQRYGTSSRPLRQLVGFQRVTVEAGHTRTVRFPLGAHELSYWSAATRGIVQDATTVDVWVGGSSAAELDTVLDVTP</sequence>
<dbReference type="Pfam" id="PF00933">
    <property type="entry name" value="Glyco_hydro_3"/>
    <property type="match status" value="1"/>
</dbReference>
<dbReference type="PANTHER" id="PTHR30620:SF16">
    <property type="entry name" value="LYSOSOMAL BETA GLUCOSIDASE"/>
    <property type="match status" value="1"/>
</dbReference>
<evidence type="ECO:0000256" key="5">
    <source>
        <dbReference type="ARBA" id="ARBA00022801"/>
    </source>
</evidence>
<evidence type="ECO:0000259" key="7">
    <source>
        <dbReference type="SMART" id="SM01217"/>
    </source>
</evidence>
<dbReference type="Proteomes" id="UP001501570">
    <property type="component" value="Unassembled WGS sequence"/>
</dbReference>
<dbReference type="InterPro" id="IPR036962">
    <property type="entry name" value="Glyco_hydro_3_N_sf"/>
</dbReference>
<dbReference type="InterPro" id="IPR002772">
    <property type="entry name" value="Glyco_hydro_3_C"/>
</dbReference>
<evidence type="ECO:0000256" key="2">
    <source>
        <dbReference type="ARBA" id="ARBA00005336"/>
    </source>
</evidence>
<keyword evidence="5 8" id="KW-0378">Hydrolase</keyword>
<accession>A0ABP9RNJ6</accession>
<dbReference type="InterPro" id="IPR051915">
    <property type="entry name" value="Cellulose_Degrad_GH3"/>
</dbReference>
<dbReference type="Pfam" id="PF14310">
    <property type="entry name" value="Fn3-like"/>
    <property type="match status" value="1"/>
</dbReference>
<dbReference type="GO" id="GO:0016787">
    <property type="term" value="F:hydrolase activity"/>
    <property type="evidence" value="ECO:0007669"/>
    <property type="project" value="UniProtKB-KW"/>
</dbReference>
<comment type="catalytic activity">
    <reaction evidence="1">
        <text>Hydrolysis of terminal, non-reducing beta-D-glucosyl residues with release of beta-D-glucose.</text>
        <dbReference type="EC" id="3.2.1.21"/>
    </reaction>
</comment>
<dbReference type="InterPro" id="IPR017853">
    <property type="entry name" value="GH"/>
</dbReference>
<evidence type="ECO:0000256" key="4">
    <source>
        <dbReference type="ARBA" id="ARBA00022729"/>
    </source>
</evidence>
<keyword evidence="4" id="KW-0732">Signal</keyword>
<dbReference type="InterPro" id="IPR036881">
    <property type="entry name" value="Glyco_hydro_3_C_sf"/>
</dbReference>
<gene>
    <name evidence="8" type="ORF">GCM10023322_12160</name>
</gene>